<feature type="transmembrane region" description="Helical" evidence="1">
    <location>
        <begin position="156"/>
        <end position="183"/>
    </location>
</feature>
<sequence length="225" mass="25183">MLVAIALPQAALANSWPPMAVSLFNLPLFASFISFGWGLVAIIAIEAITILKRETYSSKRVWIAVTGANLVSSITGLVFSFGLVGIPFLSYGDDWNRRITFVLMGCLGLMGLTTHDALRQLTPWSVGWRWLWLLFWPFNLVLALVIIGIINAKFPFWIELFCAFTYFMIGWAMSWAIEGACLAKWLPNPSVHLGRSIAIANLRSYAYVVIPLVIGLYLQTRAFFN</sequence>
<feature type="transmembrane region" description="Helical" evidence="1">
    <location>
        <begin position="61"/>
        <end position="86"/>
    </location>
</feature>
<dbReference type="Proteomes" id="UP001604335">
    <property type="component" value="Unassembled WGS sequence"/>
</dbReference>
<keyword evidence="1" id="KW-0472">Membrane</keyword>
<dbReference type="RefSeq" id="WP_393014258.1">
    <property type="nucleotide sequence ID" value="NZ_JAZAQF010000081.1"/>
</dbReference>
<feature type="transmembrane region" description="Helical" evidence="1">
    <location>
        <begin position="130"/>
        <end position="150"/>
    </location>
</feature>
<name>A0ABW7CCA8_9CYAN</name>
<keyword evidence="1" id="KW-1133">Transmembrane helix</keyword>
<accession>A0ABW7CCA8</accession>
<proteinExistence type="predicted"/>
<feature type="transmembrane region" description="Helical" evidence="1">
    <location>
        <begin position="204"/>
        <end position="224"/>
    </location>
</feature>
<evidence type="ECO:0000313" key="2">
    <source>
        <dbReference type="EMBL" id="MFG3818740.1"/>
    </source>
</evidence>
<reference evidence="3" key="1">
    <citation type="journal article" date="2024" name="Algal Res.">
        <title>Biochemical, toxicological and genomic investigation of a high-biomass producing Limnothrix strain isolated from Italian shallow drinking water reservoir.</title>
        <authorList>
            <person name="Simonazzi M."/>
            <person name="Shishido T.K."/>
            <person name="Delbaje E."/>
            <person name="Wahlsten M."/>
            <person name="Fewer D.P."/>
            <person name="Sivonen K."/>
            <person name="Pezzolesi L."/>
            <person name="Pistocchi R."/>
        </authorList>
    </citation>
    <scope>NUCLEOTIDE SEQUENCE [LARGE SCALE GENOMIC DNA]</scope>
    <source>
        <strain evidence="3">LRLZ20PSL1</strain>
    </source>
</reference>
<evidence type="ECO:0000313" key="3">
    <source>
        <dbReference type="Proteomes" id="UP001604335"/>
    </source>
</evidence>
<gene>
    <name evidence="2" type="ORF">VPK24_13915</name>
</gene>
<organism evidence="2 3">
    <name type="scientific">Limnothrix redekei LRLZ20PSL1</name>
    <dbReference type="NCBI Taxonomy" id="3112953"/>
    <lineage>
        <taxon>Bacteria</taxon>
        <taxon>Bacillati</taxon>
        <taxon>Cyanobacteriota</taxon>
        <taxon>Cyanophyceae</taxon>
        <taxon>Pseudanabaenales</taxon>
        <taxon>Pseudanabaenaceae</taxon>
        <taxon>Limnothrix</taxon>
    </lineage>
</organism>
<evidence type="ECO:0000256" key="1">
    <source>
        <dbReference type="SAM" id="Phobius"/>
    </source>
</evidence>
<keyword evidence="3" id="KW-1185">Reference proteome</keyword>
<feature type="transmembrane region" description="Helical" evidence="1">
    <location>
        <begin position="98"/>
        <end position="118"/>
    </location>
</feature>
<protein>
    <submittedName>
        <fullName evidence="2">Uncharacterized protein</fullName>
    </submittedName>
</protein>
<keyword evidence="1" id="KW-0812">Transmembrane</keyword>
<dbReference type="EMBL" id="JAZAQF010000081">
    <property type="protein sequence ID" value="MFG3818740.1"/>
    <property type="molecule type" value="Genomic_DNA"/>
</dbReference>
<feature type="transmembrane region" description="Helical" evidence="1">
    <location>
        <begin position="29"/>
        <end position="49"/>
    </location>
</feature>
<comment type="caution">
    <text evidence="2">The sequence shown here is derived from an EMBL/GenBank/DDBJ whole genome shotgun (WGS) entry which is preliminary data.</text>
</comment>